<dbReference type="GeneID" id="19485351"/>
<dbReference type="InterPro" id="IPR021405">
    <property type="entry name" value="Phage_T4_Gp30.1"/>
</dbReference>
<gene>
    <name evidence="1" type="ORF">e112_211</name>
</gene>
<evidence type="ECO:0000313" key="2">
    <source>
        <dbReference type="Proteomes" id="UP000024439"/>
    </source>
</evidence>
<dbReference type="KEGG" id="vg:19485351"/>
<evidence type="ECO:0000313" key="1">
    <source>
        <dbReference type="EMBL" id="AHY83401.1"/>
    </source>
</evidence>
<reference evidence="1 2" key="1">
    <citation type="submission" date="2014-10" db="EMBL/GenBank/DDBJ databases">
        <title>Complete genome sequence of e11/2, a T-even type bacteriophage specific for E. coli O157:H7.</title>
        <authorList>
            <person name="Coffey B."/>
            <person name="Ross P."/>
            <person name="O'Flynn G."/>
            <person name="O'Sullivan O."/>
            <person name="Casey A."/>
            <person name="Callanan M."/>
            <person name="Coffey A."/>
            <person name="McAuliffe O."/>
        </authorList>
    </citation>
    <scope>NUCLEOTIDE SEQUENCE [LARGE SCALE GENOMIC DNA]</scope>
</reference>
<protein>
    <recommendedName>
        <fullName evidence="3">Baseplate tail tube cap</fullName>
    </recommendedName>
</protein>
<sequence length="89" mass="10819">MFVVHTIYENEGNTTRDYGHVNQFFRCNPEFRAQKDERIFKKCVEQGFIYVKHWMQGNKVRTTYHRSLTELNDELIYNRAVNQTLKDEQ</sequence>
<organism evidence="1 2">
    <name type="scientific">Escherichia phage vB_EcoM_112</name>
    <dbReference type="NCBI Taxonomy" id="1495285"/>
    <lineage>
        <taxon>Viruses</taxon>
        <taxon>Duplodnaviria</taxon>
        <taxon>Heunggongvirae</taxon>
        <taxon>Uroviricota</taxon>
        <taxon>Caudoviricetes</taxon>
        <taxon>Pantevenvirales</taxon>
        <taxon>Straboviridae</taxon>
        <taxon>Tevenvirinae</taxon>
        <taxon>Tequatrovirus</taxon>
        <taxon>Tequatrovirus e112</taxon>
    </lineage>
</organism>
<dbReference type="RefSeq" id="YP_009030808.1">
    <property type="nucleotide sequence ID" value="NC_024125.2"/>
</dbReference>
<dbReference type="Proteomes" id="UP000024439">
    <property type="component" value="Segment"/>
</dbReference>
<keyword evidence="2" id="KW-1185">Reference proteome</keyword>
<evidence type="ECO:0008006" key="3">
    <source>
        <dbReference type="Google" id="ProtNLM"/>
    </source>
</evidence>
<proteinExistence type="predicted"/>
<dbReference type="EMBL" id="KJ668714">
    <property type="protein sequence ID" value="AHY83401.1"/>
    <property type="molecule type" value="Genomic_DNA"/>
</dbReference>
<accession>A0A023ZUH1</accession>
<name>A0A023ZUH1_9CAUD</name>
<dbReference type="Pfam" id="PF11243">
    <property type="entry name" value="DUF3045"/>
    <property type="match status" value="1"/>
</dbReference>